<gene>
    <name evidence="10" type="ORF">C1875_05480</name>
</gene>
<keyword evidence="5 8" id="KW-0274">FAD</keyword>
<evidence type="ECO:0000256" key="8">
    <source>
        <dbReference type="RuleBase" id="RU366062"/>
    </source>
</evidence>
<comment type="cofactor">
    <cofactor evidence="8">
        <name>FAD</name>
        <dbReference type="ChEBI" id="CHEBI:57692"/>
    </cofactor>
    <text evidence="8">Binds 1 FAD per subunit.</text>
</comment>
<name>A0A369MI25_EGGLN</name>
<dbReference type="SMART" id="SM00900">
    <property type="entry name" value="FMN_bind"/>
    <property type="match status" value="1"/>
</dbReference>
<feature type="domain" description="FMN-binding" evidence="9">
    <location>
        <begin position="80"/>
        <end position="154"/>
    </location>
</feature>
<dbReference type="AlphaFoldDB" id="A0A369MI25"/>
<dbReference type="SUPFAM" id="SSF56425">
    <property type="entry name" value="Succinate dehydrogenase/fumarate reductase flavoprotein, catalytic domain"/>
    <property type="match status" value="1"/>
</dbReference>
<organism evidence="10 11">
    <name type="scientific">Eggerthella lenta</name>
    <name type="common">Eubacterium lentum</name>
    <dbReference type="NCBI Taxonomy" id="84112"/>
    <lineage>
        <taxon>Bacteria</taxon>
        <taxon>Bacillati</taxon>
        <taxon>Actinomycetota</taxon>
        <taxon>Coriobacteriia</taxon>
        <taxon>Eggerthellales</taxon>
        <taxon>Eggerthellaceae</taxon>
        <taxon>Eggerthella</taxon>
    </lineage>
</organism>
<dbReference type="PANTHER" id="PTHR43400:SF7">
    <property type="entry name" value="FAD-DEPENDENT OXIDOREDUCTASE 2 FAD BINDING DOMAIN-CONTAINING PROTEIN"/>
    <property type="match status" value="1"/>
</dbReference>
<proteinExistence type="inferred from homology"/>
<dbReference type="Proteomes" id="UP000253970">
    <property type="component" value="Unassembled WGS sequence"/>
</dbReference>
<evidence type="ECO:0000256" key="2">
    <source>
        <dbReference type="ARBA" id="ARBA00013137"/>
    </source>
</evidence>
<dbReference type="Gene3D" id="3.90.700.10">
    <property type="entry name" value="Succinate dehydrogenase/fumarate reductase flavoprotein, catalytic domain"/>
    <property type="match status" value="1"/>
</dbReference>
<dbReference type="InterPro" id="IPR006311">
    <property type="entry name" value="TAT_signal"/>
</dbReference>
<dbReference type="InterPro" id="IPR010960">
    <property type="entry name" value="Flavocytochrome_c"/>
</dbReference>
<dbReference type="RefSeq" id="WP_114533434.1">
    <property type="nucleotide sequence ID" value="NZ_JADNER010000005.1"/>
</dbReference>
<dbReference type="EMBL" id="PPTU01000006">
    <property type="protein sequence ID" value="RDB71634.1"/>
    <property type="molecule type" value="Genomic_DNA"/>
</dbReference>
<evidence type="ECO:0000256" key="1">
    <source>
        <dbReference type="ARBA" id="ARBA00008040"/>
    </source>
</evidence>
<comment type="caution">
    <text evidence="10">The sequence shown here is derived from an EMBL/GenBank/DDBJ whole genome shotgun (WGS) entry which is preliminary data.</text>
</comment>
<sequence>MKDSRYDDLIKATTKRGAANSASLFRKSVVDRRTFLQGAAFLGACGGLMGFGLTGCTPANTGGAAAQEWKAGTYSANVTGHNAPFTIDVTFSENAITAIDTSTNQESLGVGASALEDLSNKIMEYQTLNVDSVTGATLSSMSLQQGVKDCAEQANAAKTLAKAPGPDDSVESSYNADVCVVGGGGAGLTAAISAVQAGANVVVVEKCGITGGSTNVSEGALNAVDPERQQKQGIEDSVEQFYEVTYEGGHEQGTPELIHYLTDNALDSVHWLESLGVKFKDETGSATGSLGERSHYPATPSGNTYIRAFEAFAADHADQLVVLHETQAKELILENGSVAGLTAVHRGSQEIAVNAKSIVVATGGFGANVEYRQQVNDGVWADVKLDDTIGCTNIKPCAQGEGLKLAEGAGAELIGLSDIQLHPCGTPGTGLMEDIRTSGRNRIFVNKSGERFVNEGAERDTLCKAIFAQPESTYWIVVNKVRYPSETEPDANGATIENMLALGHIVKGETVEDLAEQTQMDATKLQASIDGYNQVVAGATEDPFGFKANNTADRQLTEGPWYACRKVPTVHHTMGGIRINVNTEAVSADGEVVPGLYACGECTGGIHGSNRLGGNAIADCITFGRQAGTQAAQHATS</sequence>
<dbReference type="Pfam" id="PF00890">
    <property type="entry name" value="FAD_binding_2"/>
    <property type="match status" value="1"/>
</dbReference>
<evidence type="ECO:0000256" key="4">
    <source>
        <dbReference type="ARBA" id="ARBA00022630"/>
    </source>
</evidence>
<dbReference type="PANTHER" id="PTHR43400">
    <property type="entry name" value="FUMARATE REDUCTASE"/>
    <property type="match status" value="1"/>
</dbReference>
<comment type="catalytic activity">
    <reaction evidence="7 8">
        <text>dihydrourocanate + A = urocanate + AH2</text>
        <dbReference type="Rhea" id="RHEA:36059"/>
        <dbReference type="ChEBI" id="CHEBI:13193"/>
        <dbReference type="ChEBI" id="CHEBI:17499"/>
        <dbReference type="ChEBI" id="CHEBI:27247"/>
        <dbReference type="ChEBI" id="CHEBI:72991"/>
        <dbReference type="EC" id="1.3.99.33"/>
    </reaction>
</comment>
<comment type="similarity">
    <text evidence="1 8">Belongs to the FAD-dependent oxidoreductase 2 family. FRD/SDH subfamily.</text>
</comment>
<evidence type="ECO:0000256" key="7">
    <source>
        <dbReference type="ARBA" id="ARBA00049922"/>
    </source>
</evidence>
<keyword evidence="4 8" id="KW-0285">Flavoprotein</keyword>
<dbReference type="GO" id="GO:0010181">
    <property type="term" value="F:FMN binding"/>
    <property type="evidence" value="ECO:0007669"/>
    <property type="project" value="InterPro"/>
</dbReference>
<comment type="cofactor">
    <cofactor evidence="8">
        <name>FMN</name>
        <dbReference type="ChEBI" id="CHEBI:58210"/>
    </cofactor>
    <text evidence="8">Binds 1 or 2 FMN covalently per subunit.</text>
</comment>
<reference evidence="10 11" key="1">
    <citation type="journal article" date="2018" name="Elife">
        <title>Discovery and characterization of a prevalent human gut bacterial enzyme sufficient for the inactivation of a family of plant toxins.</title>
        <authorList>
            <person name="Koppel N."/>
            <person name="Bisanz J.E."/>
            <person name="Pandelia M.E."/>
            <person name="Turnbaugh P.J."/>
            <person name="Balskus E.P."/>
        </authorList>
    </citation>
    <scope>NUCLEOTIDE SEQUENCE [LARGE SCALE GENOMIC DNA]</scope>
    <source>
        <strain evidence="10 11">W1 BHI 6</strain>
    </source>
</reference>
<dbReference type="Gene3D" id="3.50.50.60">
    <property type="entry name" value="FAD/NAD(P)-binding domain"/>
    <property type="match status" value="1"/>
</dbReference>
<dbReference type="SUPFAM" id="SSF51905">
    <property type="entry name" value="FAD/NAD(P)-binding domain"/>
    <property type="match status" value="1"/>
</dbReference>
<evidence type="ECO:0000256" key="5">
    <source>
        <dbReference type="ARBA" id="ARBA00022827"/>
    </source>
</evidence>
<dbReference type="InterPro" id="IPR036188">
    <property type="entry name" value="FAD/NAD-bd_sf"/>
</dbReference>
<dbReference type="InterPro" id="IPR027477">
    <property type="entry name" value="Succ_DH/fumarate_Rdtase_cat_sf"/>
</dbReference>
<accession>A0A369MI25</accession>
<evidence type="ECO:0000313" key="10">
    <source>
        <dbReference type="EMBL" id="RDB71634.1"/>
    </source>
</evidence>
<protein>
    <recommendedName>
        <fullName evidence="3 8">Urocanate reductase</fullName>
        <ecNumber evidence="2 8">1.3.99.33</ecNumber>
    </recommendedName>
</protein>
<dbReference type="GO" id="GO:0033765">
    <property type="term" value="F:steroid dehydrogenase activity, acting on the CH-CH group of donors"/>
    <property type="evidence" value="ECO:0007669"/>
    <property type="project" value="UniProtKB-ARBA"/>
</dbReference>
<dbReference type="Gene3D" id="3.90.1010.20">
    <property type="match status" value="1"/>
</dbReference>
<dbReference type="InterPro" id="IPR003953">
    <property type="entry name" value="FAD-dep_OxRdtase_2_FAD-bd"/>
</dbReference>
<dbReference type="InterPro" id="IPR050315">
    <property type="entry name" value="FAD-oxidoreductase_2"/>
</dbReference>
<keyword evidence="6 8" id="KW-0560">Oxidoreductase</keyword>
<dbReference type="EC" id="1.3.99.33" evidence="2 8"/>
<evidence type="ECO:0000313" key="11">
    <source>
        <dbReference type="Proteomes" id="UP000253970"/>
    </source>
</evidence>
<dbReference type="PROSITE" id="PS51318">
    <property type="entry name" value="TAT"/>
    <property type="match status" value="1"/>
</dbReference>
<evidence type="ECO:0000256" key="3">
    <source>
        <dbReference type="ARBA" id="ARBA00015872"/>
    </source>
</evidence>
<evidence type="ECO:0000256" key="6">
    <source>
        <dbReference type="ARBA" id="ARBA00023002"/>
    </source>
</evidence>
<evidence type="ECO:0000259" key="9">
    <source>
        <dbReference type="SMART" id="SM00900"/>
    </source>
</evidence>
<dbReference type="Pfam" id="PF04205">
    <property type="entry name" value="FMN_bind"/>
    <property type="match status" value="1"/>
</dbReference>
<dbReference type="InterPro" id="IPR007329">
    <property type="entry name" value="FMN-bd"/>
</dbReference>
<dbReference type="NCBIfam" id="TIGR01813">
    <property type="entry name" value="flavo_cyto_c"/>
    <property type="match status" value="1"/>
</dbReference>
<dbReference type="GO" id="GO:0016020">
    <property type="term" value="C:membrane"/>
    <property type="evidence" value="ECO:0007669"/>
    <property type="project" value="InterPro"/>
</dbReference>